<evidence type="ECO:0000256" key="1">
    <source>
        <dbReference type="SAM" id="MobiDB-lite"/>
    </source>
</evidence>
<dbReference type="STRING" id="5599.A0A177D543"/>
<feature type="domain" description="Heterokaryon incompatibility" evidence="2">
    <location>
        <begin position="231"/>
        <end position="379"/>
    </location>
</feature>
<protein>
    <submittedName>
        <fullName evidence="3">HET-domain-containing protein</fullName>
    </submittedName>
</protein>
<evidence type="ECO:0000313" key="3">
    <source>
        <dbReference type="EMBL" id="OAG14357.1"/>
    </source>
</evidence>
<dbReference type="AlphaFoldDB" id="A0A177D543"/>
<dbReference type="VEuPathDB" id="FungiDB:CC77DRAFT_1001717"/>
<dbReference type="Proteomes" id="UP000077248">
    <property type="component" value="Unassembled WGS sequence"/>
</dbReference>
<gene>
    <name evidence="3" type="ORF">CC77DRAFT_1001717</name>
</gene>
<reference evidence="3 4" key="1">
    <citation type="submission" date="2016-05" db="EMBL/GenBank/DDBJ databases">
        <title>Comparative analysis of secretome profiles of manganese(II)-oxidizing ascomycete fungi.</title>
        <authorList>
            <consortium name="DOE Joint Genome Institute"/>
            <person name="Zeiner C.A."/>
            <person name="Purvine S.O."/>
            <person name="Zink E.M."/>
            <person name="Wu S."/>
            <person name="Pasa-Tolic L."/>
            <person name="Chaput D.L."/>
            <person name="Haridas S."/>
            <person name="Grigoriev I.V."/>
            <person name="Santelli C.M."/>
            <person name="Hansel C.M."/>
        </authorList>
    </citation>
    <scope>NUCLEOTIDE SEQUENCE [LARGE SCALE GENOMIC DNA]</scope>
    <source>
        <strain evidence="3 4">SRC1lrK2f</strain>
    </source>
</reference>
<accession>A0A177D543</accession>
<keyword evidence="4" id="KW-1185">Reference proteome</keyword>
<feature type="region of interest" description="Disordered" evidence="1">
    <location>
        <begin position="147"/>
        <end position="169"/>
    </location>
</feature>
<evidence type="ECO:0000313" key="4">
    <source>
        <dbReference type="Proteomes" id="UP000077248"/>
    </source>
</evidence>
<dbReference type="PANTHER" id="PTHR33112">
    <property type="entry name" value="DOMAIN PROTEIN, PUTATIVE-RELATED"/>
    <property type="match status" value="1"/>
</dbReference>
<dbReference type="RefSeq" id="XP_018379778.1">
    <property type="nucleotide sequence ID" value="XM_018523161.1"/>
</dbReference>
<dbReference type="Pfam" id="PF06985">
    <property type="entry name" value="HET"/>
    <property type="match status" value="1"/>
</dbReference>
<proteinExistence type="predicted"/>
<dbReference type="PANTHER" id="PTHR33112:SF16">
    <property type="entry name" value="HETEROKARYON INCOMPATIBILITY DOMAIN-CONTAINING PROTEIN"/>
    <property type="match status" value="1"/>
</dbReference>
<organism evidence="3 4">
    <name type="scientific">Alternaria alternata</name>
    <name type="common">Alternaria rot fungus</name>
    <name type="synonym">Torula alternata</name>
    <dbReference type="NCBI Taxonomy" id="5599"/>
    <lineage>
        <taxon>Eukaryota</taxon>
        <taxon>Fungi</taxon>
        <taxon>Dikarya</taxon>
        <taxon>Ascomycota</taxon>
        <taxon>Pezizomycotina</taxon>
        <taxon>Dothideomycetes</taxon>
        <taxon>Pleosporomycetidae</taxon>
        <taxon>Pleosporales</taxon>
        <taxon>Pleosporineae</taxon>
        <taxon>Pleosporaceae</taxon>
        <taxon>Alternaria</taxon>
        <taxon>Alternaria sect. Alternaria</taxon>
        <taxon>Alternaria alternata complex</taxon>
    </lineage>
</organism>
<sequence>MLCSKCTSIHFRHIEACPPAVQQLQVPLLGYMKDIKNDHILFFQHSCNLQCLQRTADTGCQFCLKIQALLQIGRRLRKKNDTESRIILSISRKLQEETLASLETAVLSVYFEAMVYGFRCLVPRMAEPFSTMVATLTKSSKPKSDALSAEAIAQQDEEQHSNHEFSPECDASTLSDANIALASAWLKTCSETHTACRDAISASYLPTRLINIVNPSHPFLEDNEVVSIRSYATLSYVWGNVTKRYVTNSGNFEQHYNSIPRCDLPKTFQEAIDLASRLGFKHIWIDALTIIQDSVEDSRTEIARMGDVYKQSALTIFAGAGDNVDAGLSMTRDPRLTKPCQLDFAATIGDETHQISAYVQSLPERSPCPLDTRGWILQEEVLAPRQLVFRHSEMQWTCRSCELSESMPTTHAASPDTLDDVKKGLVGRKPEMVTTYLPLLHFWLDSTNAPEVSLHATKGLFETWYRVVEAFSRRSLSYSSDVLPALAGLATIFAANHHIFYLNGIWKEDFTSGLLWAVRSSRKDKHPGPQVQDSVTRLSLCSISWSWVSQWGENIKFEPNKKGKQTHVLYSIKVDAITSDENSEYVQPTMDMQGIVNKSLTLYGRCIDLEIGTVLVTKERKMLWQKSRHTAFHYNNYLEMDYSKRARPVVESKRQTAYGWLLLDSSLVDTPTNNIKFCLCKVLDSGNRSKNTEESHSRTSQVGSMLHKSILSNSRLRKAKARIEESTQRPGPAEKVQACFTLLGLALVPTDSDGHYRRVGLLKTCIHFDEEITKVPNFAPLEHLPHPWHHAQGETFTLV</sequence>
<evidence type="ECO:0000259" key="2">
    <source>
        <dbReference type="Pfam" id="PF06985"/>
    </source>
</evidence>
<name>A0A177D543_ALTAL</name>
<dbReference type="EMBL" id="KV441501">
    <property type="protein sequence ID" value="OAG14357.1"/>
    <property type="molecule type" value="Genomic_DNA"/>
</dbReference>
<dbReference type="InterPro" id="IPR010730">
    <property type="entry name" value="HET"/>
</dbReference>
<dbReference type="GeneID" id="29108755"/>
<feature type="compositionally biased region" description="Basic and acidic residues" evidence="1">
    <location>
        <begin position="157"/>
        <end position="166"/>
    </location>
</feature>
<dbReference type="KEGG" id="aalt:CC77DRAFT_1001717"/>